<feature type="domain" description="RlpA-like protein double-psi beta-barrel" evidence="2">
    <location>
        <begin position="50"/>
        <end position="96"/>
    </location>
</feature>
<reference evidence="3 4" key="1">
    <citation type="journal article" date="2016" name="Mol. Biol. Evol.">
        <title>Comparative Genomics of Early-Diverging Mushroom-Forming Fungi Provides Insights into the Origins of Lignocellulose Decay Capabilities.</title>
        <authorList>
            <person name="Nagy L.G."/>
            <person name="Riley R."/>
            <person name="Tritt A."/>
            <person name="Adam C."/>
            <person name="Daum C."/>
            <person name="Floudas D."/>
            <person name="Sun H."/>
            <person name="Yadav J.S."/>
            <person name="Pangilinan J."/>
            <person name="Larsson K.H."/>
            <person name="Matsuura K."/>
            <person name="Barry K."/>
            <person name="Labutti K."/>
            <person name="Kuo R."/>
            <person name="Ohm R.A."/>
            <person name="Bhattacharya S.S."/>
            <person name="Shirouzu T."/>
            <person name="Yoshinaga Y."/>
            <person name="Martin F.M."/>
            <person name="Grigoriev I.V."/>
            <person name="Hibbett D.S."/>
        </authorList>
    </citation>
    <scope>NUCLEOTIDE SEQUENCE [LARGE SCALE GENOMIC DNA]</scope>
    <source>
        <strain evidence="3 4">HHB10207 ss-3</strain>
    </source>
</reference>
<dbReference type="Proteomes" id="UP000076798">
    <property type="component" value="Unassembled WGS sequence"/>
</dbReference>
<evidence type="ECO:0000313" key="4">
    <source>
        <dbReference type="Proteomes" id="UP000076798"/>
    </source>
</evidence>
<sequence length="101" mass="11123">GSFYDPGLGACGVTIAEFDLAVAISHILYDSYPGYTGNNPNDNPVCGKLITAYYMENQVTVRVLDRCTSCQIDDLDFTPTAFEALANFDLGRIPMTWVWDS</sequence>
<evidence type="ECO:0000313" key="3">
    <source>
        <dbReference type="EMBL" id="KZT36750.1"/>
    </source>
</evidence>
<dbReference type="InterPro" id="IPR036908">
    <property type="entry name" value="RlpA-like_sf"/>
</dbReference>
<proteinExistence type="predicted"/>
<keyword evidence="4" id="KW-1185">Reference proteome</keyword>
<name>A0A166BU64_9AGAM</name>
<dbReference type="AlphaFoldDB" id="A0A166BU64"/>
<dbReference type="PANTHER" id="PTHR31836">
    <property type="match status" value="1"/>
</dbReference>
<accession>A0A166BU64</accession>
<dbReference type="Pfam" id="PF03330">
    <property type="entry name" value="DPBB_1"/>
    <property type="match status" value="1"/>
</dbReference>
<dbReference type="InterPro" id="IPR009009">
    <property type="entry name" value="RlpA-like_DPBB"/>
</dbReference>
<evidence type="ECO:0000256" key="1">
    <source>
        <dbReference type="ARBA" id="ARBA00022729"/>
    </source>
</evidence>
<dbReference type="InterPro" id="IPR051477">
    <property type="entry name" value="Expansin_CellWall"/>
</dbReference>
<evidence type="ECO:0000259" key="2">
    <source>
        <dbReference type="Pfam" id="PF03330"/>
    </source>
</evidence>
<protein>
    <recommendedName>
        <fullName evidence="2">RlpA-like protein double-psi beta-barrel domain-containing protein</fullName>
    </recommendedName>
</protein>
<dbReference type="CDD" id="cd22191">
    <property type="entry name" value="DPBB_RlpA_EXP_N-like"/>
    <property type="match status" value="1"/>
</dbReference>
<organism evidence="3 4">
    <name type="scientific">Sistotremastrum suecicum HHB10207 ss-3</name>
    <dbReference type="NCBI Taxonomy" id="1314776"/>
    <lineage>
        <taxon>Eukaryota</taxon>
        <taxon>Fungi</taxon>
        <taxon>Dikarya</taxon>
        <taxon>Basidiomycota</taxon>
        <taxon>Agaricomycotina</taxon>
        <taxon>Agaricomycetes</taxon>
        <taxon>Sistotremastrales</taxon>
        <taxon>Sistotremastraceae</taxon>
        <taxon>Sistotremastrum</taxon>
    </lineage>
</organism>
<gene>
    <name evidence="3" type="ORF">SISSUDRAFT_988777</name>
</gene>
<dbReference type="OrthoDB" id="623670at2759"/>
<dbReference type="Gene3D" id="2.40.40.10">
    <property type="entry name" value="RlpA-like domain"/>
    <property type="match status" value="1"/>
</dbReference>
<feature type="non-terminal residue" evidence="3">
    <location>
        <position position="1"/>
    </location>
</feature>
<dbReference type="EMBL" id="KV428100">
    <property type="protein sequence ID" value="KZT36750.1"/>
    <property type="molecule type" value="Genomic_DNA"/>
</dbReference>
<dbReference type="STRING" id="1314776.A0A166BU64"/>
<dbReference type="SUPFAM" id="SSF50685">
    <property type="entry name" value="Barwin-like endoglucanases"/>
    <property type="match status" value="1"/>
</dbReference>
<keyword evidence="1" id="KW-0732">Signal</keyword>
<dbReference type="PANTHER" id="PTHR31836:SF27">
    <property type="entry name" value="RLPA-LIKE PROTEIN DOUBLE-PSI BETA-BARREL DOMAIN-CONTAINING PROTEIN"/>
    <property type="match status" value="1"/>
</dbReference>